<accession>A0A1W2EZG1</accession>
<dbReference type="STRING" id="1121400.SAMN02746065_1584"/>
<dbReference type="GO" id="GO:0006260">
    <property type="term" value="P:DNA replication"/>
    <property type="evidence" value="ECO:0007669"/>
    <property type="project" value="InterPro"/>
</dbReference>
<feature type="domain" description="Zinc finger CHC2-type" evidence="1">
    <location>
        <begin position="9"/>
        <end position="95"/>
    </location>
</feature>
<keyword evidence="3" id="KW-1185">Reference proteome</keyword>
<protein>
    <submittedName>
        <fullName evidence="2">CHC2 zinc finger</fullName>
    </submittedName>
</protein>
<dbReference type="GO" id="GO:0003899">
    <property type="term" value="F:DNA-directed RNA polymerase activity"/>
    <property type="evidence" value="ECO:0007669"/>
    <property type="project" value="InterPro"/>
</dbReference>
<dbReference type="OrthoDB" id="5422122at2"/>
<sequence>MQKRFSPHELYELRNVIPITRLIAEELQIPSKISEGVFRFLCPVCNEFQTGTHPVTNLARCFRCEKNFNTIDLVMTVKGWGFKDSVLFLQKTLTCRNKQSAHNGQALQSLAVGIGFAMPGSR</sequence>
<reference evidence="2 3" key="1">
    <citation type="submission" date="2017-04" db="EMBL/GenBank/DDBJ databases">
        <authorList>
            <person name="Afonso C.L."/>
            <person name="Miller P.J."/>
            <person name="Scott M.A."/>
            <person name="Spackman E."/>
            <person name="Goraichik I."/>
            <person name="Dimitrov K.M."/>
            <person name="Suarez D.L."/>
            <person name="Swayne D.E."/>
        </authorList>
    </citation>
    <scope>NUCLEOTIDE SEQUENCE [LARGE SCALE GENOMIC DNA]</scope>
    <source>
        <strain evidence="2 3">DSM 3385</strain>
    </source>
</reference>
<dbReference type="Pfam" id="PF01807">
    <property type="entry name" value="Zn_ribbon_DnaG"/>
    <property type="match status" value="1"/>
</dbReference>
<dbReference type="InterPro" id="IPR036977">
    <property type="entry name" value="DNA_primase_Znf_CHC2"/>
</dbReference>
<evidence type="ECO:0000313" key="2">
    <source>
        <dbReference type="EMBL" id="SMD14618.1"/>
    </source>
</evidence>
<dbReference type="InterPro" id="IPR002694">
    <property type="entry name" value="Znf_CHC2"/>
</dbReference>
<dbReference type="EMBL" id="FWXY01000058">
    <property type="protein sequence ID" value="SMD14618.1"/>
    <property type="molecule type" value="Genomic_DNA"/>
</dbReference>
<dbReference type="Gene3D" id="3.90.580.10">
    <property type="entry name" value="Zinc finger, CHC2-type domain"/>
    <property type="match status" value="1"/>
</dbReference>
<dbReference type="SUPFAM" id="SSF57783">
    <property type="entry name" value="Zinc beta-ribbon"/>
    <property type="match status" value="1"/>
</dbReference>
<dbReference type="Proteomes" id="UP000192418">
    <property type="component" value="Unassembled WGS sequence"/>
</dbReference>
<dbReference type="RefSeq" id="WP_084072076.1">
    <property type="nucleotide sequence ID" value="NZ_FWXY01000058.1"/>
</dbReference>
<dbReference type="GO" id="GO:0003677">
    <property type="term" value="F:DNA binding"/>
    <property type="evidence" value="ECO:0007669"/>
    <property type="project" value="InterPro"/>
</dbReference>
<name>A0A1W2EZG1_9BACT</name>
<evidence type="ECO:0000259" key="1">
    <source>
        <dbReference type="Pfam" id="PF01807"/>
    </source>
</evidence>
<proteinExistence type="predicted"/>
<dbReference type="AlphaFoldDB" id="A0A1W2EZG1"/>
<evidence type="ECO:0000313" key="3">
    <source>
        <dbReference type="Proteomes" id="UP000192418"/>
    </source>
</evidence>
<gene>
    <name evidence="2" type="ORF">SAMN02746065_1584</name>
</gene>
<organism evidence="2 3">
    <name type="scientific">Desulfocicer vacuolatum DSM 3385</name>
    <dbReference type="NCBI Taxonomy" id="1121400"/>
    <lineage>
        <taxon>Bacteria</taxon>
        <taxon>Pseudomonadati</taxon>
        <taxon>Thermodesulfobacteriota</taxon>
        <taxon>Desulfobacteria</taxon>
        <taxon>Desulfobacterales</taxon>
        <taxon>Desulfobacteraceae</taxon>
        <taxon>Desulfocicer</taxon>
    </lineage>
</organism>
<dbReference type="GO" id="GO:0008270">
    <property type="term" value="F:zinc ion binding"/>
    <property type="evidence" value="ECO:0007669"/>
    <property type="project" value="InterPro"/>
</dbReference>